<keyword evidence="11" id="KW-1185">Reference proteome</keyword>
<comment type="similarity">
    <text evidence="2">Belongs to the peptidase M13 family.</text>
</comment>
<feature type="domain" description="Peptidase M13 C-terminal" evidence="8">
    <location>
        <begin position="382"/>
        <end position="554"/>
    </location>
</feature>
<evidence type="ECO:0000259" key="9">
    <source>
        <dbReference type="Pfam" id="PF05649"/>
    </source>
</evidence>
<proteinExistence type="inferred from homology"/>
<dbReference type="GO" id="GO:0046872">
    <property type="term" value="F:metal ion binding"/>
    <property type="evidence" value="ECO:0007669"/>
    <property type="project" value="UniProtKB-KW"/>
</dbReference>
<comment type="caution">
    <text evidence="10">The sequence shown here is derived from an EMBL/GenBank/DDBJ whole genome shotgun (WGS) entry which is preliminary data.</text>
</comment>
<keyword evidence="4" id="KW-0479">Metal-binding</keyword>
<dbReference type="InterPro" id="IPR024079">
    <property type="entry name" value="MetalloPept_cat_dom_sf"/>
</dbReference>
<evidence type="ECO:0000256" key="3">
    <source>
        <dbReference type="ARBA" id="ARBA00022670"/>
    </source>
</evidence>
<organism evidence="10 11">
    <name type="scientific">Haemaphysalis longicornis</name>
    <name type="common">Bush tick</name>
    <dbReference type="NCBI Taxonomy" id="44386"/>
    <lineage>
        <taxon>Eukaryota</taxon>
        <taxon>Metazoa</taxon>
        <taxon>Ecdysozoa</taxon>
        <taxon>Arthropoda</taxon>
        <taxon>Chelicerata</taxon>
        <taxon>Arachnida</taxon>
        <taxon>Acari</taxon>
        <taxon>Parasitiformes</taxon>
        <taxon>Ixodida</taxon>
        <taxon>Ixodoidea</taxon>
        <taxon>Ixodidae</taxon>
        <taxon>Haemaphysalinae</taxon>
        <taxon>Haemaphysalis</taxon>
    </lineage>
</organism>
<gene>
    <name evidence="10" type="ORF">HPB48_020929</name>
</gene>
<feature type="domain" description="Peptidase M13 N-terminal" evidence="9">
    <location>
        <begin position="251"/>
        <end position="328"/>
    </location>
</feature>
<dbReference type="Proteomes" id="UP000821853">
    <property type="component" value="Chromosome 2"/>
</dbReference>
<evidence type="ECO:0000256" key="6">
    <source>
        <dbReference type="ARBA" id="ARBA00022833"/>
    </source>
</evidence>
<protein>
    <submittedName>
        <fullName evidence="10">Uncharacterized protein</fullName>
    </submittedName>
</protein>
<evidence type="ECO:0000256" key="5">
    <source>
        <dbReference type="ARBA" id="ARBA00022801"/>
    </source>
</evidence>
<keyword evidence="3" id="KW-0645">Protease</keyword>
<dbReference type="SUPFAM" id="SSF55486">
    <property type="entry name" value="Metalloproteases ('zincins'), catalytic domain"/>
    <property type="match status" value="1"/>
</dbReference>
<dbReference type="PANTHER" id="PTHR11733:SF241">
    <property type="entry name" value="GH26575P-RELATED"/>
    <property type="match status" value="1"/>
</dbReference>
<reference evidence="10 11" key="1">
    <citation type="journal article" date="2020" name="Cell">
        <title>Large-Scale Comparative Analyses of Tick Genomes Elucidate Their Genetic Diversity and Vector Capacities.</title>
        <authorList>
            <consortium name="Tick Genome and Microbiome Consortium (TIGMIC)"/>
            <person name="Jia N."/>
            <person name="Wang J."/>
            <person name="Shi W."/>
            <person name="Du L."/>
            <person name="Sun Y."/>
            <person name="Zhan W."/>
            <person name="Jiang J.F."/>
            <person name="Wang Q."/>
            <person name="Zhang B."/>
            <person name="Ji P."/>
            <person name="Bell-Sakyi L."/>
            <person name="Cui X.M."/>
            <person name="Yuan T.T."/>
            <person name="Jiang B.G."/>
            <person name="Yang W.F."/>
            <person name="Lam T.T."/>
            <person name="Chang Q.C."/>
            <person name="Ding S.J."/>
            <person name="Wang X.J."/>
            <person name="Zhu J.G."/>
            <person name="Ruan X.D."/>
            <person name="Zhao L."/>
            <person name="Wei J.T."/>
            <person name="Ye R.Z."/>
            <person name="Que T.C."/>
            <person name="Du C.H."/>
            <person name="Zhou Y.H."/>
            <person name="Cheng J.X."/>
            <person name="Dai P.F."/>
            <person name="Guo W.B."/>
            <person name="Han X.H."/>
            <person name="Huang E.J."/>
            <person name="Li L.F."/>
            <person name="Wei W."/>
            <person name="Gao Y.C."/>
            <person name="Liu J.Z."/>
            <person name="Shao H.Z."/>
            <person name="Wang X."/>
            <person name="Wang C.C."/>
            <person name="Yang T.C."/>
            <person name="Huo Q.B."/>
            <person name="Li W."/>
            <person name="Chen H.Y."/>
            <person name="Chen S.E."/>
            <person name="Zhou L.G."/>
            <person name="Ni X.B."/>
            <person name="Tian J.H."/>
            <person name="Sheng Y."/>
            <person name="Liu T."/>
            <person name="Pan Y.S."/>
            <person name="Xia L.Y."/>
            <person name="Li J."/>
            <person name="Zhao F."/>
            <person name="Cao W.C."/>
        </authorList>
    </citation>
    <scope>NUCLEOTIDE SEQUENCE [LARGE SCALE GENOMIC DNA]</scope>
    <source>
        <strain evidence="10">HaeL-2018</strain>
    </source>
</reference>
<dbReference type="PROSITE" id="PS51885">
    <property type="entry name" value="NEPRILYSIN"/>
    <property type="match status" value="1"/>
</dbReference>
<evidence type="ECO:0000256" key="1">
    <source>
        <dbReference type="ARBA" id="ARBA00001947"/>
    </source>
</evidence>
<evidence type="ECO:0000256" key="2">
    <source>
        <dbReference type="ARBA" id="ARBA00007357"/>
    </source>
</evidence>
<name>A0A9J6FZD3_HAELO</name>
<dbReference type="GO" id="GO:0016485">
    <property type="term" value="P:protein processing"/>
    <property type="evidence" value="ECO:0007669"/>
    <property type="project" value="TreeGrafter"/>
</dbReference>
<dbReference type="Gene3D" id="1.10.1380.10">
    <property type="entry name" value="Neutral endopeptidase , domain2"/>
    <property type="match status" value="1"/>
</dbReference>
<dbReference type="OrthoDB" id="6497966at2759"/>
<comment type="cofactor">
    <cofactor evidence="1">
        <name>Zn(2+)</name>
        <dbReference type="ChEBI" id="CHEBI:29105"/>
    </cofactor>
</comment>
<dbReference type="InterPro" id="IPR000718">
    <property type="entry name" value="Peptidase_M13"/>
</dbReference>
<evidence type="ECO:0000256" key="4">
    <source>
        <dbReference type="ARBA" id="ARBA00022723"/>
    </source>
</evidence>
<evidence type="ECO:0000259" key="8">
    <source>
        <dbReference type="Pfam" id="PF01431"/>
    </source>
</evidence>
<keyword evidence="5" id="KW-0378">Hydrolase</keyword>
<dbReference type="PRINTS" id="PR00786">
    <property type="entry name" value="NEPRILYSIN"/>
</dbReference>
<dbReference type="Pfam" id="PF05649">
    <property type="entry name" value="Peptidase_M13_N"/>
    <property type="match status" value="1"/>
</dbReference>
<sequence>MCPCGLDPTAYRPHLRSRNLSEMTQYLAETAMAALSGIDAPQRGQSASQKAAGLYRSCVELGTSEKSEVSSLKDFTRKMDVDISSLSVPSTFKVAERLVQLSAEYGLSTYVRIGTNLQQNVKHINVLRYRPDITWMNRTENELARKGTLQGFFESYLRSYDQAIDVRAYQARITAAERKPDWLHMIRKYTGKKFKKSQLVTVWDNGALVMEYMIDSAGIGSADSRLLIGWSLVRRLTHLASGSLMTELYAPKIREFCFQTVRGVMEVAVANVYLEKFISQSTIDKATRMARMVMEQLKTKITQSRWMRGEVLAISKAKAANMGLVMGYSQDFNPLSRITKYYATFPDVNASFLPGYLKAHKAATRHFFAEDDAQNFTVGEANAFYHPGDNTLTLRAGIIQPPLFFTRGVSAMNFGGLGQVVGHEIMHGFDVGKILIDKDGYPATSTDPATLAEYERKVLCLRSAYQAVEQERQFTSIDPVYDSEGFADWAGLELAYSAYRSLPAAERDAAIPGLPLSAEQLFFVTHCFKWCGYTKQRLAGNRYWASQHALRRARAPTGRVRQGLRVPPEQQDEPTDEVHLLLAELVLRLGTPGGSQRY</sequence>
<dbReference type="VEuPathDB" id="VectorBase:HLOH_053859"/>
<dbReference type="InterPro" id="IPR042089">
    <property type="entry name" value="Peptidase_M13_dom_2"/>
</dbReference>
<dbReference type="InterPro" id="IPR008753">
    <property type="entry name" value="Peptidase_M13_N"/>
</dbReference>
<dbReference type="Gene3D" id="3.40.390.10">
    <property type="entry name" value="Collagenase (Catalytic Domain)"/>
    <property type="match status" value="1"/>
</dbReference>
<evidence type="ECO:0000313" key="10">
    <source>
        <dbReference type="EMBL" id="KAH9368562.1"/>
    </source>
</evidence>
<accession>A0A9J6FZD3</accession>
<evidence type="ECO:0000256" key="7">
    <source>
        <dbReference type="ARBA" id="ARBA00023049"/>
    </source>
</evidence>
<keyword evidence="6" id="KW-0862">Zinc</keyword>
<dbReference type="PANTHER" id="PTHR11733">
    <property type="entry name" value="ZINC METALLOPROTEASE FAMILY M13 NEPRILYSIN-RELATED"/>
    <property type="match status" value="1"/>
</dbReference>
<dbReference type="AlphaFoldDB" id="A0A9J6FZD3"/>
<evidence type="ECO:0000313" key="11">
    <source>
        <dbReference type="Proteomes" id="UP000821853"/>
    </source>
</evidence>
<dbReference type="GO" id="GO:0005886">
    <property type="term" value="C:plasma membrane"/>
    <property type="evidence" value="ECO:0007669"/>
    <property type="project" value="TreeGrafter"/>
</dbReference>
<dbReference type="EMBL" id="JABSTR010000004">
    <property type="protein sequence ID" value="KAH9368562.1"/>
    <property type="molecule type" value="Genomic_DNA"/>
</dbReference>
<dbReference type="InterPro" id="IPR018497">
    <property type="entry name" value="Peptidase_M13_C"/>
</dbReference>
<dbReference type="GO" id="GO:0004222">
    <property type="term" value="F:metalloendopeptidase activity"/>
    <property type="evidence" value="ECO:0007669"/>
    <property type="project" value="InterPro"/>
</dbReference>
<keyword evidence="7" id="KW-0482">Metalloprotease</keyword>
<dbReference type="Pfam" id="PF01431">
    <property type="entry name" value="Peptidase_M13"/>
    <property type="match status" value="1"/>
</dbReference>